<organism evidence="1 2">
    <name type="scientific">Ziziphus jujuba var. spinosa</name>
    <dbReference type="NCBI Taxonomy" id="714518"/>
    <lineage>
        <taxon>Eukaryota</taxon>
        <taxon>Viridiplantae</taxon>
        <taxon>Streptophyta</taxon>
        <taxon>Embryophyta</taxon>
        <taxon>Tracheophyta</taxon>
        <taxon>Spermatophyta</taxon>
        <taxon>Magnoliopsida</taxon>
        <taxon>eudicotyledons</taxon>
        <taxon>Gunneridae</taxon>
        <taxon>Pentapetalae</taxon>
        <taxon>rosids</taxon>
        <taxon>fabids</taxon>
        <taxon>Rosales</taxon>
        <taxon>Rhamnaceae</taxon>
        <taxon>Paliureae</taxon>
        <taxon>Ziziphus</taxon>
    </lineage>
</organism>
<evidence type="ECO:0000313" key="1">
    <source>
        <dbReference type="EMBL" id="KAH7546096.1"/>
    </source>
</evidence>
<dbReference type="AlphaFoldDB" id="A0A978W2B2"/>
<reference evidence="1" key="1">
    <citation type="journal article" date="2021" name="Front. Plant Sci.">
        <title>Chromosome-Scale Genome Assembly for Chinese Sour Jujube and Insights Into Its Genome Evolution and Domestication Signature.</title>
        <authorList>
            <person name="Shen L.-Y."/>
            <person name="Luo H."/>
            <person name="Wang X.-L."/>
            <person name="Wang X.-M."/>
            <person name="Qiu X.-J."/>
            <person name="Liu H."/>
            <person name="Zhou S.-S."/>
            <person name="Jia K.-H."/>
            <person name="Nie S."/>
            <person name="Bao Y.-T."/>
            <person name="Zhang R.-G."/>
            <person name="Yun Q.-Z."/>
            <person name="Chai Y.-H."/>
            <person name="Lu J.-Y."/>
            <person name="Li Y."/>
            <person name="Zhao S.-W."/>
            <person name="Mao J.-F."/>
            <person name="Jia S.-G."/>
            <person name="Mao Y.-M."/>
        </authorList>
    </citation>
    <scope>NUCLEOTIDE SEQUENCE</scope>
    <source>
        <strain evidence="1">AT0</strain>
        <tissue evidence="1">Leaf</tissue>
    </source>
</reference>
<proteinExistence type="predicted"/>
<dbReference type="Proteomes" id="UP000813462">
    <property type="component" value="Unassembled WGS sequence"/>
</dbReference>
<accession>A0A978W2B2</accession>
<gene>
    <name evidence="1" type="ORF">FEM48_Zijuj01G0164400</name>
</gene>
<name>A0A978W2B2_ZIZJJ</name>
<comment type="caution">
    <text evidence="1">The sequence shown here is derived from an EMBL/GenBank/DDBJ whole genome shotgun (WGS) entry which is preliminary data.</text>
</comment>
<protein>
    <submittedName>
        <fullName evidence="1">Uncharacterized protein</fullName>
    </submittedName>
</protein>
<dbReference type="EMBL" id="JAEACU010000001">
    <property type="protein sequence ID" value="KAH7546096.1"/>
    <property type="molecule type" value="Genomic_DNA"/>
</dbReference>
<evidence type="ECO:0000313" key="2">
    <source>
        <dbReference type="Proteomes" id="UP000813462"/>
    </source>
</evidence>
<sequence>MRHRTSSDSKLTPIPVADSTQEITDSELRGLLAPLLHVQLRSRDAITAYSIEDNRLGQRQFLNLMAHRILRFRDLNMEIRNVLFTSKIVGIPIELKELIINGIEDLVKENYESKPIGNDDEWGMKRNAITIRSSN</sequence>